<evidence type="ECO:0000313" key="3">
    <source>
        <dbReference type="EMBL" id="SFK95451.1"/>
    </source>
</evidence>
<accession>A0A1I4DU36</accession>
<keyword evidence="1" id="KW-1133">Transmembrane helix</keyword>
<keyword evidence="1" id="KW-0472">Membrane</keyword>
<dbReference type="Gene3D" id="1.10.287.70">
    <property type="match status" value="1"/>
</dbReference>
<gene>
    <name evidence="3" type="ORF">SAMN04488036_103344</name>
</gene>
<organism evidence="3 4">
    <name type="scientific">Shimia haliotis</name>
    <dbReference type="NCBI Taxonomy" id="1280847"/>
    <lineage>
        <taxon>Bacteria</taxon>
        <taxon>Pseudomonadati</taxon>
        <taxon>Pseudomonadota</taxon>
        <taxon>Alphaproteobacteria</taxon>
        <taxon>Rhodobacterales</taxon>
        <taxon>Roseobacteraceae</taxon>
    </lineage>
</organism>
<evidence type="ECO:0000259" key="2">
    <source>
        <dbReference type="Pfam" id="PF07885"/>
    </source>
</evidence>
<evidence type="ECO:0000313" key="4">
    <source>
        <dbReference type="Proteomes" id="UP000198851"/>
    </source>
</evidence>
<dbReference type="RefSeq" id="WP_093323343.1">
    <property type="nucleotide sequence ID" value="NZ_FOSZ01000003.1"/>
</dbReference>
<feature type="transmembrane region" description="Helical" evidence="1">
    <location>
        <begin position="6"/>
        <end position="29"/>
    </location>
</feature>
<evidence type="ECO:0000256" key="1">
    <source>
        <dbReference type="SAM" id="Phobius"/>
    </source>
</evidence>
<name>A0A1I4DU36_9RHOB</name>
<feature type="domain" description="Potassium channel" evidence="2">
    <location>
        <begin position="66"/>
        <end position="134"/>
    </location>
</feature>
<feature type="transmembrane region" description="Helical" evidence="1">
    <location>
        <begin position="110"/>
        <end position="134"/>
    </location>
</feature>
<reference evidence="4" key="1">
    <citation type="submission" date="2016-10" db="EMBL/GenBank/DDBJ databases">
        <authorList>
            <person name="Varghese N."/>
            <person name="Submissions S."/>
        </authorList>
    </citation>
    <scope>NUCLEOTIDE SEQUENCE [LARGE SCALE GENOMIC DNA]</scope>
    <source>
        <strain evidence="4">DSM 28453</strain>
    </source>
</reference>
<protein>
    <submittedName>
        <fullName evidence="3">Ion channel</fullName>
    </submittedName>
</protein>
<dbReference type="AlphaFoldDB" id="A0A1I4DU36"/>
<feature type="transmembrane region" description="Helical" evidence="1">
    <location>
        <begin position="49"/>
        <end position="71"/>
    </location>
</feature>
<dbReference type="Pfam" id="PF07885">
    <property type="entry name" value="Ion_trans_2"/>
    <property type="match status" value="1"/>
</dbReference>
<dbReference type="Proteomes" id="UP000198851">
    <property type="component" value="Unassembled WGS sequence"/>
</dbReference>
<keyword evidence="1" id="KW-0812">Transmembrane</keyword>
<dbReference type="OrthoDB" id="2974133at2"/>
<dbReference type="EMBL" id="FOSZ01000003">
    <property type="protein sequence ID" value="SFK95451.1"/>
    <property type="molecule type" value="Genomic_DNA"/>
</dbReference>
<sequence length="157" mass="16899">MSQSDQIIWGSVVLGICAILHVGLLAVLIPSLEGAGRILRRRGNVLRTALITGLAFAMIVFSHTLQVWLWAYSLMWMDAFSHLSDALYFSLVTYTTVGYGDVILPVNFRVFGAFGGVAGILCFGLSTAFLVSLVSRLLPRSIGGSFDTPAAPSDKDT</sequence>
<dbReference type="SUPFAM" id="SSF81324">
    <property type="entry name" value="Voltage-gated potassium channels"/>
    <property type="match status" value="1"/>
</dbReference>
<proteinExistence type="predicted"/>
<dbReference type="STRING" id="1280847.SAMN04488036_103344"/>
<keyword evidence="4" id="KW-1185">Reference proteome</keyword>
<dbReference type="InterPro" id="IPR013099">
    <property type="entry name" value="K_chnl_dom"/>
</dbReference>